<evidence type="ECO:0000313" key="2">
    <source>
        <dbReference type="Proteomes" id="UP000507962"/>
    </source>
</evidence>
<gene>
    <name evidence="1" type="ORF">MSL71_10370</name>
</gene>
<reference evidence="1 2" key="1">
    <citation type="submission" date="2019-03" db="EMBL/GenBank/DDBJ databases">
        <authorList>
            <person name="Nijsse B."/>
        </authorList>
    </citation>
    <scope>NUCLEOTIDE SEQUENCE [LARGE SCALE GENOMIC DNA]</scope>
    <source>
        <strain evidence="1">Desulfoluna butyratoxydans MSL71</strain>
    </source>
</reference>
<accession>A0A4V6IL15</accession>
<organism evidence="1 2">
    <name type="scientific">Desulfoluna butyratoxydans</name>
    <dbReference type="NCBI Taxonomy" id="231438"/>
    <lineage>
        <taxon>Bacteria</taxon>
        <taxon>Pseudomonadati</taxon>
        <taxon>Thermodesulfobacteriota</taxon>
        <taxon>Desulfobacteria</taxon>
        <taxon>Desulfobacterales</taxon>
        <taxon>Desulfolunaceae</taxon>
        <taxon>Desulfoluna</taxon>
    </lineage>
</organism>
<keyword evidence="2" id="KW-1185">Reference proteome</keyword>
<proteinExistence type="predicted"/>
<dbReference type="EMBL" id="CAADHO010000002">
    <property type="protein sequence ID" value="VFQ43408.1"/>
    <property type="molecule type" value="Genomic_DNA"/>
</dbReference>
<name>A0A4V6IL15_9BACT</name>
<evidence type="ECO:0000313" key="1">
    <source>
        <dbReference type="EMBL" id="VFQ43408.1"/>
    </source>
</evidence>
<dbReference type="AlphaFoldDB" id="A0A4V6IL15"/>
<sequence length="38" mass="4571">MALMVSKTHASIPHLKSFENFRWSRVVSGFRFTQWKLF</sequence>
<dbReference type="Proteomes" id="UP000507962">
    <property type="component" value="Unassembled WGS sequence"/>
</dbReference>
<protein>
    <submittedName>
        <fullName evidence="1">Uncharacterized protein</fullName>
    </submittedName>
</protein>